<reference evidence="2" key="1">
    <citation type="submission" date="2021-01" db="EMBL/GenBank/DDBJ databases">
        <authorList>
            <person name="Corre E."/>
            <person name="Pelletier E."/>
            <person name="Niang G."/>
            <person name="Scheremetjew M."/>
            <person name="Finn R."/>
            <person name="Kale V."/>
            <person name="Holt S."/>
            <person name="Cochrane G."/>
            <person name="Meng A."/>
            <person name="Brown T."/>
            <person name="Cohen L."/>
        </authorList>
    </citation>
    <scope>NUCLEOTIDE SEQUENCE</scope>
    <source>
        <strain evidence="2">RCC1693</strain>
    </source>
</reference>
<evidence type="ECO:0000313" key="2">
    <source>
        <dbReference type="EMBL" id="CAD9405571.1"/>
    </source>
</evidence>
<dbReference type="AlphaFoldDB" id="A0A7S2BSI7"/>
<evidence type="ECO:0000256" key="1">
    <source>
        <dbReference type="SAM" id="MobiDB-lite"/>
    </source>
</evidence>
<sequence>MVRIFSTAPVTILEGCSRDPNRHLCPSNISAMVRIFSTAAVVLAFSSSAFGVTEEEIQVARACRRTCETFREESSSHPACGKWLRTLPRPKVGRSCTEAFDTMFKTTCLNMCNGQEVTVDVHGACDHQRKEMPKPVVGRACNEGYEGGYETAKALFSDEAAEEREAAKREKEAAERAEMEAAHAAAEAEAAVEEKNPAAEEQVEQQQPPPAEEEGGLRGAVEEVVEEVRKVVATLPVTVDESDINLVIYEGQQAAEAVDAFCKKHMASAGTACMDQLLPHVEKKISDKL</sequence>
<dbReference type="EMBL" id="HBGT01011139">
    <property type="protein sequence ID" value="CAD9405571.1"/>
    <property type="molecule type" value="Transcribed_RNA"/>
</dbReference>
<feature type="region of interest" description="Disordered" evidence="1">
    <location>
        <begin position="160"/>
        <end position="218"/>
    </location>
</feature>
<gene>
    <name evidence="2" type="ORF">FPAR1323_LOCUS6103</name>
</gene>
<name>A0A7S2BSI7_9STRA</name>
<proteinExistence type="predicted"/>
<protein>
    <submittedName>
        <fullName evidence="2">Uncharacterized protein</fullName>
    </submittedName>
</protein>
<organism evidence="2">
    <name type="scientific">Florenciella parvula</name>
    <dbReference type="NCBI Taxonomy" id="236787"/>
    <lineage>
        <taxon>Eukaryota</taxon>
        <taxon>Sar</taxon>
        <taxon>Stramenopiles</taxon>
        <taxon>Ochrophyta</taxon>
        <taxon>Dictyochophyceae</taxon>
        <taxon>Florenciellales</taxon>
        <taxon>Florenciella</taxon>
    </lineage>
</organism>
<feature type="compositionally biased region" description="Basic and acidic residues" evidence="1">
    <location>
        <begin position="163"/>
        <end position="181"/>
    </location>
</feature>
<accession>A0A7S2BSI7</accession>